<dbReference type="InterPro" id="IPR001330">
    <property type="entry name" value="Prenyltrans"/>
</dbReference>
<organism evidence="14 15">
    <name type="scientific">Sclerotinia sclerotiorum (strain ATCC 18683 / 1980 / Ss-1)</name>
    <name type="common">White mold</name>
    <name type="synonym">Whetzelinia sclerotiorum</name>
    <dbReference type="NCBI Taxonomy" id="665079"/>
    <lineage>
        <taxon>Eukaryota</taxon>
        <taxon>Fungi</taxon>
        <taxon>Dikarya</taxon>
        <taxon>Ascomycota</taxon>
        <taxon>Pezizomycotina</taxon>
        <taxon>Leotiomycetes</taxon>
        <taxon>Helotiales</taxon>
        <taxon>Sclerotiniaceae</taxon>
        <taxon>Sclerotinia</taxon>
    </lineage>
</organism>
<dbReference type="OMA" id="RWCLMRQ"/>
<dbReference type="GO" id="GO:0005953">
    <property type="term" value="C:CAAX-protein geranylgeranyltransferase complex"/>
    <property type="evidence" value="ECO:0007669"/>
    <property type="project" value="InterPro"/>
</dbReference>
<dbReference type="SUPFAM" id="SSF48239">
    <property type="entry name" value="Terpenoid cyclases/Protein prenyltransferases"/>
    <property type="match status" value="1"/>
</dbReference>
<dbReference type="VEuPathDB" id="FungiDB:sscle_02g018000"/>
<dbReference type="GO" id="GO:0004662">
    <property type="term" value="F:CAAX-protein geranylgeranyltransferase activity"/>
    <property type="evidence" value="ECO:0007669"/>
    <property type="project" value="UniProtKB-EC"/>
</dbReference>
<evidence type="ECO:0000256" key="4">
    <source>
        <dbReference type="ARBA" id="ARBA00012700"/>
    </source>
</evidence>
<protein>
    <recommendedName>
        <fullName evidence="5">Geranylgeranyl transferase type-1 subunit beta</fullName>
        <ecNumber evidence="4">2.5.1.59</ecNumber>
    </recommendedName>
    <alternativeName>
        <fullName evidence="12">Geranylgeranyl transferase type I subunit beta</fullName>
    </alternativeName>
</protein>
<keyword evidence="9" id="KW-0677">Repeat</keyword>
<evidence type="ECO:0000259" key="13">
    <source>
        <dbReference type="Pfam" id="PF00432"/>
    </source>
</evidence>
<evidence type="ECO:0000256" key="9">
    <source>
        <dbReference type="ARBA" id="ARBA00022737"/>
    </source>
</evidence>
<keyword evidence="7" id="KW-0808">Transferase</keyword>
<comment type="cofactor">
    <cofactor evidence="1">
        <name>Mg(2+)</name>
        <dbReference type="ChEBI" id="CHEBI:18420"/>
    </cofactor>
</comment>
<evidence type="ECO:0000256" key="10">
    <source>
        <dbReference type="ARBA" id="ARBA00022833"/>
    </source>
</evidence>
<evidence type="ECO:0000256" key="5">
    <source>
        <dbReference type="ARBA" id="ARBA00020603"/>
    </source>
</evidence>
<evidence type="ECO:0000256" key="7">
    <source>
        <dbReference type="ARBA" id="ARBA00022679"/>
    </source>
</evidence>
<accession>A0A1D9PWG5</accession>
<dbReference type="InterPro" id="IPR008930">
    <property type="entry name" value="Terpenoid_cyclase/PrenylTrfase"/>
</dbReference>
<evidence type="ECO:0000313" key="15">
    <source>
        <dbReference type="Proteomes" id="UP000177798"/>
    </source>
</evidence>
<comment type="similarity">
    <text evidence="3">Belongs to the protein prenyltransferase subunit beta family.</text>
</comment>
<dbReference type="InterPro" id="IPR045089">
    <property type="entry name" value="PGGT1B-like"/>
</dbReference>
<gene>
    <name evidence="14" type="ORF">sscle_02g018000</name>
</gene>
<dbReference type="Pfam" id="PF00432">
    <property type="entry name" value="Prenyltrans"/>
    <property type="match status" value="1"/>
</dbReference>
<evidence type="ECO:0000256" key="12">
    <source>
        <dbReference type="ARBA" id="ARBA00031713"/>
    </source>
</evidence>
<evidence type="ECO:0000256" key="6">
    <source>
        <dbReference type="ARBA" id="ARBA00022602"/>
    </source>
</evidence>
<dbReference type="EMBL" id="CP017815">
    <property type="protein sequence ID" value="APA07030.1"/>
    <property type="molecule type" value="Genomic_DNA"/>
</dbReference>
<keyword evidence="8" id="KW-0479">Metal-binding</keyword>
<comment type="cofactor">
    <cofactor evidence="2">
        <name>Zn(2+)</name>
        <dbReference type="ChEBI" id="CHEBI:29105"/>
    </cofactor>
</comment>
<dbReference type="GO" id="GO:0046872">
    <property type="term" value="F:metal ion binding"/>
    <property type="evidence" value="ECO:0007669"/>
    <property type="project" value="UniProtKB-KW"/>
</dbReference>
<evidence type="ECO:0000256" key="8">
    <source>
        <dbReference type="ARBA" id="ARBA00022723"/>
    </source>
</evidence>
<keyword evidence="10" id="KW-0862">Zinc</keyword>
<evidence type="ECO:0000256" key="3">
    <source>
        <dbReference type="ARBA" id="ARBA00010497"/>
    </source>
</evidence>
<evidence type="ECO:0000256" key="1">
    <source>
        <dbReference type="ARBA" id="ARBA00001946"/>
    </source>
</evidence>
<evidence type="ECO:0000256" key="2">
    <source>
        <dbReference type="ARBA" id="ARBA00001947"/>
    </source>
</evidence>
<dbReference type="InterPro" id="IPR041960">
    <property type="entry name" value="GGTase_I_beta"/>
</dbReference>
<evidence type="ECO:0000313" key="14">
    <source>
        <dbReference type="EMBL" id="APA07030.1"/>
    </source>
</evidence>
<dbReference type="CDD" id="cd02895">
    <property type="entry name" value="GGTase-I"/>
    <property type="match status" value="1"/>
</dbReference>
<dbReference type="PANTHER" id="PTHR11774:SF4">
    <property type="entry name" value="GERANYLGERANYL TRANSFERASE TYPE-1 SUBUNIT BETA"/>
    <property type="match status" value="1"/>
</dbReference>
<dbReference type="Gene3D" id="1.50.10.20">
    <property type="match status" value="1"/>
</dbReference>
<dbReference type="KEGG" id="ssl:SS1G_04282"/>
<dbReference type="Proteomes" id="UP000177798">
    <property type="component" value="Chromosome 2"/>
</dbReference>
<dbReference type="FunFam" id="1.50.10.20:FF:000032">
    <property type="entry name" value="Putative geranylgeranyl transferase beta subunit"/>
    <property type="match status" value="1"/>
</dbReference>
<feature type="domain" description="Prenyltransferase alpha-alpha toroid" evidence="13">
    <location>
        <begin position="6"/>
        <end position="385"/>
    </location>
</feature>
<dbReference type="AlphaFoldDB" id="A0A1D9PWG5"/>
<reference evidence="15" key="1">
    <citation type="journal article" date="2017" name="Genome Biol. Evol.">
        <title>The complete genome sequence of the phytopathogenic fungus Sclerotinia sclerotiorum reveals insights into the genome architecture of broad host range pathogens.</title>
        <authorList>
            <person name="Derbyshire M."/>
            <person name="Denton-Giles M."/>
            <person name="Hegedus D."/>
            <person name="Seifbarghy S."/>
            <person name="Rollins J."/>
            <person name="van Kan J."/>
            <person name="Seidl M.F."/>
            <person name="Faino L."/>
            <person name="Mbengue M."/>
            <person name="Navaud O."/>
            <person name="Raffaele S."/>
            <person name="Hammond-Kosack K."/>
            <person name="Heard S."/>
            <person name="Oliver R."/>
        </authorList>
    </citation>
    <scope>NUCLEOTIDE SEQUENCE [LARGE SCALE GENOMIC DNA]</scope>
    <source>
        <strain evidence="15">ATCC 18683 / 1980 / Ss-1</strain>
    </source>
</reference>
<dbReference type="EC" id="2.5.1.59" evidence="4"/>
<keyword evidence="6" id="KW-0637">Prenyltransferase</keyword>
<dbReference type="PANTHER" id="PTHR11774">
    <property type="entry name" value="GERANYLGERANYL TRANSFERASE TYPE BETA SUBUNIT"/>
    <property type="match status" value="1"/>
</dbReference>
<evidence type="ECO:0000256" key="11">
    <source>
        <dbReference type="ARBA" id="ARBA00022842"/>
    </source>
</evidence>
<proteinExistence type="inferred from homology"/>
<dbReference type="RefSeq" id="XP_001594475.1">
    <property type="nucleotide sequence ID" value="XM_001594425.1"/>
</dbReference>
<sequence>MGEPQLEVAKHIKYWQRCFKSLLPTAYTSTDSTRMTLGFFILSALDLLNVGASTFPESQRRSIRAGILRCQHPFGGFCGSTNHRFPDIYYADVGHGKRDVDPANLAATFFAILSLGFVGGLVDVKRRECLRWMKRLQREDGSFGEFVTEDGKIQGGRDMRYCYVATAIRWILTEDAHEEMGDDDIDVEKLVEHLRAGQTYDGGISESAQHEAHAGYTYCAIASLSLLDRLPKCPSSQSTDLSNSNPTLPGLTNLPETIRWLALRQTSYDGEKKGDKNNHKEAASDHYFVPEVDSTFVGFNGRCNKKVDTCYCFWVGASLNMLGHRDVINRDGSRRFLFEKTQHMIGGFGKTPGDIPDIYHSYLGLAALAVLKEPGIKELDSALCISMDAKKNIEELRKAALVPQKTYWVHGYSFKVREDSPEFGEKMAMNEGPPKSLIDAFEGVKIAV</sequence>
<keyword evidence="11" id="KW-0460">Magnesium</keyword>
<name>A0A1D9PWG5_SCLS1</name>
<dbReference type="OrthoDB" id="24893at2759"/>